<evidence type="ECO:0000256" key="5">
    <source>
        <dbReference type="SAM" id="MobiDB-lite"/>
    </source>
</evidence>
<sequence length="611" mass="66066">MASTQKHRLSAFSPCQASFVTVSDDNRVKLWDAASGALRSELKERDHLSYKYTCLAWSSTSPWAASGKKAKRSAAGDLGIIALGTSTGAIIVWNLEKGENDHGHGSAVTDIVFSSTGTSLFSSAAEKYVFEWNVKDAKMVRKIKVGSDGATKLALSSNDDVLAVGASSIKLFDVVSGKKSKRLTFGHASAVTQLFFSACGRYLFSSSAERFVNVFDATSDSEDPLYNFSCDSTPVHVHGRVTVAKKAKNSTAIVVATTEAGAVFVWTHAMTAASKPIAAVAKVLSSAVLVASLTSATETSVIVARGAAIKPHFETVALVDADGAFRGDITLDALDNTGLLLEKPSKKAKTTDETEVVAKTHVPSLLERGSAKTSTAIDSTVEHNADEDEDEDEATLGERVQALADELEHSENEDEDADTVLTDQYRSTSRVKAQASSTSLVSVLEQALQSKDNVLLENCLRVHDLKVIDETCRRLSPTKVFPFVLLLVEKLEKRPTRGATMCVWIKYLLLNHTAYLMTVPDVVDKLSGLYQSLDARLKVFPQLHKLNGRLNLVLGQIAGRANAIAVDETPLVTYREDDEDAGEDENDEEETADDDDEAEDDEDDEDDEDSE</sequence>
<keyword evidence="4" id="KW-0853">WD repeat</keyword>
<protein>
    <recommendedName>
        <fullName evidence="6">Small-subunit processome Utp12 domain-containing protein</fullName>
    </recommendedName>
</protein>
<organism evidence="7 8">
    <name type="scientific">Saprolegnia parasitica (strain CBS 223.65)</name>
    <dbReference type="NCBI Taxonomy" id="695850"/>
    <lineage>
        <taxon>Eukaryota</taxon>
        <taxon>Sar</taxon>
        <taxon>Stramenopiles</taxon>
        <taxon>Oomycota</taxon>
        <taxon>Saprolegniomycetes</taxon>
        <taxon>Saprolegniales</taxon>
        <taxon>Saprolegniaceae</taxon>
        <taxon>Saprolegnia</taxon>
    </lineage>
</organism>
<dbReference type="OrthoDB" id="30195at2759"/>
<dbReference type="PANTHER" id="PTHR44267:SF1">
    <property type="entry name" value="WD REPEAT-CONTAINING PROTEIN 43"/>
    <property type="match status" value="1"/>
</dbReference>
<dbReference type="GO" id="GO:0000462">
    <property type="term" value="P:maturation of SSU-rRNA from tricistronic rRNA transcript (SSU-rRNA, 5.8S rRNA, LSU-rRNA)"/>
    <property type="evidence" value="ECO:0007669"/>
    <property type="project" value="TreeGrafter"/>
</dbReference>
<reference evidence="7 8" key="1">
    <citation type="journal article" date="2013" name="PLoS Genet.">
        <title>Distinctive expansion of potential virulence genes in the genome of the oomycete fish pathogen Saprolegnia parasitica.</title>
        <authorList>
            <person name="Jiang R.H."/>
            <person name="de Bruijn I."/>
            <person name="Haas B.J."/>
            <person name="Belmonte R."/>
            <person name="Lobach L."/>
            <person name="Christie J."/>
            <person name="van den Ackerveken G."/>
            <person name="Bottin A."/>
            <person name="Bulone V."/>
            <person name="Diaz-Moreno S.M."/>
            <person name="Dumas B."/>
            <person name="Fan L."/>
            <person name="Gaulin E."/>
            <person name="Govers F."/>
            <person name="Grenville-Briggs L.J."/>
            <person name="Horner N.R."/>
            <person name="Levin J.Z."/>
            <person name="Mammella M."/>
            <person name="Meijer H.J."/>
            <person name="Morris P."/>
            <person name="Nusbaum C."/>
            <person name="Oome S."/>
            <person name="Phillips A.J."/>
            <person name="van Rooyen D."/>
            <person name="Rzeszutek E."/>
            <person name="Saraiva M."/>
            <person name="Secombes C.J."/>
            <person name="Seidl M.F."/>
            <person name="Snel B."/>
            <person name="Stassen J.H."/>
            <person name="Sykes S."/>
            <person name="Tripathy S."/>
            <person name="van den Berg H."/>
            <person name="Vega-Arreguin J.C."/>
            <person name="Wawra S."/>
            <person name="Young S.K."/>
            <person name="Zeng Q."/>
            <person name="Dieguez-Uribeondo J."/>
            <person name="Russ C."/>
            <person name="Tyler B.M."/>
            <person name="van West P."/>
        </authorList>
    </citation>
    <scope>NUCLEOTIDE SEQUENCE [LARGE SCALE GENOMIC DNA]</scope>
    <source>
        <strain evidence="7 8">CBS 223.65</strain>
    </source>
</reference>
<dbReference type="RefSeq" id="XP_012206923.1">
    <property type="nucleotide sequence ID" value="XM_012351533.1"/>
</dbReference>
<dbReference type="SUPFAM" id="SSF48371">
    <property type="entry name" value="ARM repeat"/>
    <property type="match status" value="1"/>
</dbReference>
<gene>
    <name evidence="7" type="ORF">SPRG_11352</name>
</gene>
<evidence type="ECO:0000313" key="7">
    <source>
        <dbReference type="EMBL" id="KDO22400.1"/>
    </source>
</evidence>
<dbReference type="InterPro" id="IPR052414">
    <property type="entry name" value="U3_snoRNA-assoc_WDR"/>
</dbReference>
<dbReference type="GeneID" id="24133396"/>
<evidence type="ECO:0000256" key="1">
    <source>
        <dbReference type="ARBA" id="ARBA00004123"/>
    </source>
</evidence>
<evidence type="ECO:0000256" key="2">
    <source>
        <dbReference type="ARBA" id="ARBA00023242"/>
    </source>
</evidence>
<dbReference type="InterPro" id="IPR036322">
    <property type="entry name" value="WD40_repeat_dom_sf"/>
</dbReference>
<dbReference type="SUPFAM" id="SSF50978">
    <property type="entry name" value="WD40 repeat-like"/>
    <property type="match status" value="1"/>
</dbReference>
<feature type="repeat" description="WD" evidence="4">
    <location>
        <begin position="11"/>
        <end position="41"/>
    </location>
</feature>
<dbReference type="PANTHER" id="PTHR44267">
    <property type="entry name" value="WD REPEAT-CONTAINING PROTEIN 43"/>
    <property type="match status" value="1"/>
</dbReference>
<dbReference type="GO" id="GO:0005730">
    <property type="term" value="C:nucleolus"/>
    <property type="evidence" value="ECO:0007669"/>
    <property type="project" value="TreeGrafter"/>
</dbReference>
<evidence type="ECO:0000313" key="8">
    <source>
        <dbReference type="Proteomes" id="UP000030745"/>
    </source>
</evidence>
<dbReference type="STRING" id="695850.A0A067BZW6"/>
<dbReference type="InterPro" id="IPR015943">
    <property type="entry name" value="WD40/YVTN_repeat-like_dom_sf"/>
</dbReference>
<dbReference type="InterPro" id="IPR007148">
    <property type="entry name" value="SSU_processome_Utp12"/>
</dbReference>
<keyword evidence="8" id="KW-1185">Reference proteome</keyword>
<name>A0A067BZW6_SAPPC</name>
<dbReference type="Pfam" id="PF00400">
    <property type="entry name" value="WD40"/>
    <property type="match status" value="3"/>
</dbReference>
<keyword evidence="2" id="KW-0539">Nucleus</keyword>
<dbReference type="KEGG" id="spar:SPRG_11352"/>
<evidence type="ECO:0000256" key="3">
    <source>
        <dbReference type="ARBA" id="ARBA00038335"/>
    </source>
</evidence>
<dbReference type="SMART" id="SM00320">
    <property type="entry name" value="WD40"/>
    <property type="match status" value="4"/>
</dbReference>
<dbReference type="PROSITE" id="PS50082">
    <property type="entry name" value="WD_REPEATS_2"/>
    <property type="match status" value="2"/>
</dbReference>
<dbReference type="InterPro" id="IPR016024">
    <property type="entry name" value="ARM-type_fold"/>
</dbReference>
<feature type="region of interest" description="Disordered" evidence="5">
    <location>
        <begin position="570"/>
        <end position="611"/>
    </location>
</feature>
<dbReference type="Gene3D" id="2.130.10.10">
    <property type="entry name" value="YVTN repeat-like/Quinoprotein amine dehydrogenase"/>
    <property type="match status" value="2"/>
</dbReference>
<dbReference type="Proteomes" id="UP000030745">
    <property type="component" value="Unassembled WGS sequence"/>
</dbReference>
<feature type="repeat" description="WD" evidence="4">
    <location>
        <begin position="101"/>
        <end position="142"/>
    </location>
</feature>
<dbReference type="InterPro" id="IPR001680">
    <property type="entry name" value="WD40_rpt"/>
</dbReference>
<dbReference type="Pfam" id="PF04003">
    <property type="entry name" value="Utp12"/>
    <property type="match status" value="1"/>
</dbReference>
<dbReference type="VEuPathDB" id="FungiDB:SPRG_11352"/>
<dbReference type="EMBL" id="KK583269">
    <property type="protein sequence ID" value="KDO22400.1"/>
    <property type="molecule type" value="Genomic_DNA"/>
</dbReference>
<evidence type="ECO:0000256" key="4">
    <source>
        <dbReference type="PROSITE-ProRule" id="PRU00221"/>
    </source>
</evidence>
<comment type="subcellular location">
    <subcellularLocation>
        <location evidence="1">Nucleus</location>
    </subcellularLocation>
</comment>
<accession>A0A067BZW6</accession>
<dbReference type="AlphaFoldDB" id="A0A067BZW6"/>
<dbReference type="OMA" id="PCTALTW"/>
<comment type="similarity">
    <text evidence="3">Belongs to the UTP5 family.</text>
</comment>
<evidence type="ECO:0000259" key="6">
    <source>
        <dbReference type="Pfam" id="PF04003"/>
    </source>
</evidence>
<proteinExistence type="inferred from homology"/>
<feature type="domain" description="Small-subunit processome Utp12" evidence="6">
    <location>
        <begin position="452"/>
        <end position="554"/>
    </location>
</feature>
<feature type="compositionally biased region" description="Acidic residues" evidence="5">
    <location>
        <begin position="576"/>
        <end position="611"/>
    </location>
</feature>